<dbReference type="Pfam" id="PF02600">
    <property type="entry name" value="DsbB"/>
    <property type="match status" value="1"/>
</dbReference>
<keyword evidence="12 14" id="KW-0143">Chaperone</keyword>
<dbReference type="GO" id="GO:0015035">
    <property type="term" value="F:protein-disulfide reductase activity"/>
    <property type="evidence" value="ECO:0007669"/>
    <property type="project" value="UniProtKB-UniRule"/>
</dbReference>
<evidence type="ECO:0000256" key="7">
    <source>
        <dbReference type="ARBA" id="ARBA00022982"/>
    </source>
</evidence>
<dbReference type="EMBL" id="WIWI01000001">
    <property type="protein sequence ID" value="MQT87646.1"/>
    <property type="molecule type" value="Genomic_DNA"/>
</dbReference>
<feature type="transmembrane region" description="Helical" evidence="15">
    <location>
        <begin position="32"/>
        <end position="55"/>
    </location>
</feature>
<dbReference type="InterPro" id="IPR003752">
    <property type="entry name" value="DiS_bond_form_DsbB/BdbC"/>
</dbReference>
<dbReference type="InterPro" id="IPR050183">
    <property type="entry name" value="DsbB"/>
</dbReference>
<feature type="disulfide bond" description="Redox-active" evidence="14">
    <location>
        <begin position="36"/>
        <end position="39"/>
    </location>
</feature>
<dbReference type="GO" id="GO:0005886">
    <property type="term" value="C:plasma membrane"/>
    <property type="evidence" value="ECO:0007669"/>
    <property type="project" value="UniProtKB-SubCell"/>
</dbReference>
<evidence type="ECO:0000313" key="18">
    <source>
        <dbReference type="Proteomes" id="UP000441404"/>
    </source>
</evidence>
<evidence type="ECO:0000256" key="1">
    <source>
        <dbReference type="ARBA" id="ARBA00004429"/>
    </source>
</evidence>
<keyword evidence="6 14" id="KW-0812">Transmembrane</keyword>
<keyword evidence="9 14" id="KW-0560">Oxidoreductase</keyword>
<dbReference type="PANTHER" id="PTHR36570:SF3">
    <property type="entry name" value="DISULFIDE BOND FORMATION PROTEIN B"/>
    <property type="match status" value="1"/>
</dbReference>
<feature type="topological domain" description="Cytoplasmic" evidence="14">
    <location>
        <begin position="162"/>
        <end position="179"/>
    </location>
</feature>
<dbReference type="HAMAP" id="MF_00286">
    <property type="entry name" value="DsbB"/>
    <property type="match status" value="1"/>
</dbReference>
<keyword evidence="13 14" id="KW-0676">Redox-active center</keyword>
<comment type="subcellular location">
    <subcellularLocation>
        <location evidence="1">Cell inner membrane</location>
        <topology evidence="1">Multi-pass membrane protein</topology>
    </subcellularLocation>
    <subcellularLocation>
        <location evidence="14">Cell membrane</location>
        <topology evidence="14">Multi-pass membrane protein</topology>
    </subcellularLocation>
</comment>
<keyword evidence="4 14" id="KW-1003">Cell membrane</keyword>
<dbReference type="PANTHER" id="PTHR36570">
    <property type="entry name" value="DISULFIDE BOND FORMATION PROTEIN B"/>
    <property type="match status" value="1"/>
</dbReference>
<evidence type="ECO:0000256" key="15">
    <source>
        <dbReference type="SAM" id="Phobius"/>
    </source>
</evidence>
<dbReference type="GO" id="GO:0009055">
    <property type="term" value="F:electron transfer activity"/>
    <property type="evidence" value="ECO:0007669"/>
    <property type="project" value="UniProtKB-UniRule"/>
</dbReference>
<dbReference type="RefSeq" id="WP_048366909.1">
    <property type="nucleotide sequence ID" value="NZ_JYLD01000001.1"/>
</dbReference>
<keyword evidence="3 14" id="KW-0813">Transport</keyword>
<evidence type="ECO:0000313" key="19">
    <source>
        <dbReference type="Proteomes" id="UP000489190"/>
    </source>
</evidence>
<proteinExistence type="inferred from homology"/>
<evidence type="ECO:0000256" key="11">
    <source>
        <dbReference type="ARBA" id="ARBA00023157"/>
    </source>
</evidence>
<evidence type="ECO:0000313" key="16">
    <source>
        <dbReference type="EMBL" id="MQT46963.1"/>
    </source>
</evidence>
<comment type="caution">
    <text evidence="17">The sequence shown here is derived from an EMBL/GenBank/DDBJ whole genome shotgun (WGS) entry which is preliminary data.</text>
</comment>
<name>A0A0J6IHS4_9PSED</name>
<comment type="caution">
    <text evidence="14">Lacks conserved residue(s) required for the propagation of feature annotation.</text>
</comment>
<keyword evidence="10 14" id="KW-0472">Membrane</keyword>
<feature type="topological domain" description="Periplasmic" evidence="14">
    <location>
        <begin position="27"/>
        <end position="44"/>
    </location>
</feature>
<feature type="transmembrane region" description="Helical" evidence="15">
    <location>
        <begin position="143"/>
        <end position="164"/>
    </location>
</feature>
<dbReference type="InterPro" id="IPR023380">
    <property type="entry name" value="DsbB-like_sf"/>
</dbReference>
<dbReference type="Proteomes" id="UP000489190">
    <property type="component" value="Unassembled WGS sequence"/>
</dbReference>
<evidence type="ECO:0000256" key="9">
    <source>
        <dbReference type="ARBA" id="ARBA00023002"/>
    </source>
</evidence>
<dbReference type="SUPFAM" id="SSF158442">
    <property type="entry name" value="DsbB-like"/>
    <property type="match status" value="1"/>
</dbReference>
<dbReference type="InterPro" id="IPR022920">
    <property type="entry name" value="Disulphide_bond_form_DsbB"/>
</dbReference>
<organism evidence="17 19">
    <name type="scientific">Pseudomonas helleri</name>
    <dbReference type="NCBI Taxonomy" id="1608996"/>
    <lineage>
        <taxon>Bacteria</taxon>
        <taxon>Pseudomonadati</taxon>
        <taxon>Pseudomonadota</taxon>
        <taxon>Gammaproteobacteria</taxon>
        <taxon>Pseudomonadales</taxon>
        <taxon>Pseudomonadaceae</taxon>
        <taxon>Pseudomonas</taxon>
    </lineage>
</organism>
<dbReference type="STRING" id="1608996.TU84_02515"/>
<dbReference type="GO" id="GO:0006457">
    <property type="term" value="P:protein folding"/>
    <property type="evidence" value="ECO:0007669"/>
    <property type="project" value="InterPro"/>
</dbReference>
<dbReference type="EMBL" id="WIWJ01000013">
    <property type="protein sequence ID" value="MQT46963.1"/>
    <property type="molecule type" value="Genomic_DNA"/>
</dbReference>
<evidence type="ECO:0000256" key="2">
    <source>
        <dbReference type="ARBA" id="ARBA00008823"/>
    </source>
</evidence>
<dbReference type="AlphaFoldDB" id="A0A0J6IHS4"/>
<dbReference type="Proteomes" id="UP000441404">
    <property type="component" value="Unassembled WGS sequence"/>
</dbReference>
<dbReference type="OrthoDB" id="3711263at2"/>
<protein>
    <recommendedName>
        <fullName evidence="14">Disulfide bond formation protein B</fullName>
    </recommendedName>
    <alternativeName>
        <fullName evidence="14">Disulfide oxidoreductase</fullName>
    </alternativeName>
</protein>
<evidence type="ECO:0000313" key="17">
    <source>
        <dbReference type="EMBL" id="MQT87646.1"/>
    </source>
</evidence>
<sequence length="179" mass="19509">MLLACSRFIFLLALVASAAVLGASLYLEYGPGLSPCLLCLVQRYLLLAFGAVNLIAFVHAPRAIGVLVYSMVSMLLALAGLASATCQVLYQRLPAQQLMICQPDLAQLWNNLSLGDLFTSVYRGTEACAHIQWTLFDLSIPELSMLAFAGLAALSLFQWVRYFLPGKKPRPATRSSTSY</sequence>
<evidence type="ECO:0000256" key="6">
    <source>
        <dbReference type="ARBA" id="ARBA00022692"/>
    </source>
</evidence>
<feature type="topological domain" description="Cytoplasmic" evidence="14">
    <location>
        <begin position="1"/>
        <end position="9"/>
    </location>
</feature>
<keyword evidence="5" id="KW-0997">Cell inner membrane</keyword>
<evidence type="ECO:0000256" key="5">
    <source>
        <dbReference type="ARBA" id="ARBA00022519"/>
    </source>
</evidence>
<evidence type="ECO:0000256" key="13">
    <source>
        <dbReference type="ARBA" id="ARBA00023284"/>
    </source>
</evidence>
<reference evidence="18 19" key="1">
    <citation type="submission" date="2019-10" db="EMBL/GenBank/DDBJ databases">
        <title>Evaluation of single-gene subtyping targets for Pseudomonas.</title>
        <authorList>
            <person name="Reichler S.J."/>
            <person name="Orsi R.H."/>
            <person name="Wiedmann M."/>
            <person name="Martin N.H."/>
            <person name="Murphy S.I."/>
        </authorList>
    </citation>
    <scope>NUCLEOTIDE SEQUENCE [LARGE SCALE GENOMIC DNA]</scope>
    <source>
        <strain evidence="17 19">FSL R10-3254</strain>
        <strain evidence="16 18">FSL R10-3257</strain>
    </source>
</reference>
<accession>A0A0J6IHS4</accession>
<evidence type="ECO:0000256" key="8">
    <source>
        <dbReference type="ARBA" id="ARBA00022989"/>
    </source>
</evidence>
<comment type="similarity">
    <text evidence="2 14">Belongs to the DsbB family.</text>
</comment>
<keyword evidence="7 14" id="KW-0249">Electron transport</keyword>
<dbReference type="Gene3D" id="1.20.1550.10">
    <property type="entry name" value="DsbB-like"/>
    <property type="match status" value="1"/>
</dbReference>
<evidence type="ECO:0000256" key="12">
    <source>
        <dbReference type="ARBA" id="ARBA00023186"/>
    </source>
</evidence>
<evidence type="ECO:0000256" key="10">
    <source>
        <dbReference type="ARBA" id="ARBA00023136"/>
    </source>
</evidence>
<gene>
    <name evidence="14" type="primary">dsbB</name>
    <name evidence="17" type="ORF">GHO39_00490</name>
    <name evidence="16" type="ORF">GHO40_09520</name>
</gene>
<comment type="function">
    <text evidence="14">Required for disulfide bond formation in some periplasmic proteins. Acts by oxidizing the DsbA protein.</text>
</comment>
<feature type="transmembrane region" description="Helical" evidence="15">
    <location>
        <begin position="67"/>
        <end position="90"/>
    </location>
</feature>
<feature type="topological domain" description="Cytoplasmic" evidence="14">
    <location>
        <begin position="62"/>
        <end position="67"/>
    </location>
</feature>
<evidence type="ECO:0000256" key="4">
    <source>
        <dbReference type="ARBA" id="ARBA00022475"/>
    </source>
</evidence>
<evidence type="ECO:0000256" key="3">
    <source>
        <dbReference type="ARBA" id="ARBA00022448"/>
    </source>
</evidence>
<keyword evidence="8 14" id="KW-1133">Transmembrane helix</keyword>
<keyword evidence="11 14" id="KW-1015">Disulfide bond</keyword>
<evidence type="ECO:0000256" key="14">
    <source>
        <dbReference type="HAMAP-Rule" id="MF_00286"/>
    </source>
</evidence>